<protein>
    <submittedName>
        <fullName evidence="2">Uncharacterized protein</fullName>
    </submittedName>
</protein>
<gene>
    <name evidence="2" type="ORF">M407DRAFT_29855</name>
</gene>
<dbReference type="Proteomes" id="UP000054248">
    <property type="component" value="Unassembled WGS sequence"/>
</dbReference>
<dbReference type="InterPro" id="IPR011990">
    <property type="entry name" value="TPR-like_helical_dom_sf"/>
</dbReference>
<dbReference type="PANTHER" id="PTHR10098">
    <property type="entry name" value="RAPSYN-RELATED"/>
    <property type="match status" value="1"/>
</dbReference>
<dbReference type="PANTHER" id="PTHR10098:SF106">
    <property type="entry name" value="TETRATRICOPEPTIDE REPEAT PROTEIN 28-LIKE PROTEIN"/>
    <property type="match status" value="1"/>
</dbReference>
<evidence type="ECO:0000256" key="1">
    <source>
        <dbReference type="SAM" id="SignalP"/>
    </source>
</evidence>
<keyword evidence="1" id="KW-0732">Signal</keyword>
<feature type="chain" id="PRO_5002168317" evidence="1">
    <location>
        <begin position="17"/>
        <end position="227"/>
    </location>
</feature>
<organism evidence="2 3">
    <name type="scientific">Tulasnella calospora MUT 4182</name>
    <dbReference type="NCBI Taxonomy" id="1051891"/>
    <lineage>
        <taxon>Eukaryota</taxon>
        <taxon>Fungi</taxon>
        <taxon>Dikarya</taxon>
        <taxon>Basidiomycota</taxon>
        <taxon>Agaricomycotina</taxon>
        <taxon>Agaricomycetes</taxon>
        <taxon>Cantharellales</taxon>
        <taxon>Tulasnellaceae</taxon>
        <taxon>Tulasnella</taxon>
    </lineage>
</organism>
<dbReference type="SUPFAM" id="SSF48452">
    <property type="entry name" value="TPR-like"/>
    <property type="match status" value="1"/>
</dbReference>
<dbReference type="STRING" id="1051891.A0A0C3Q9B2"/>
<dbReference type="OrthoDB" id="431454at2759"/>
<feature type="signal peptide" evidence="1">
    <location>
        <begin position="1"/>
        <end position="16"/>
    </location>
</feature>
<dbReference type="Gene3D" id="1.25.40.10">
    <property type="entry name" value="Tetratricopeptide repeat domain"/>
    <property type="match status" value="1"/>
</dbReference>
<reference evidence="3" key="2">
    <citation type="submission" date="2015-01" db="EMBL/GenBank/DDBJ databases">
        <title>Evolutionary Origins and Diversification of the Mycorrhizal Mutualists.</title>
        <authorList>
            <consortium name="DOE Joint Genome Institute"/>
            <consortium name="Mycorrhizal Genomics Consortium"/>
            <person name="Kohler A."/>
            <person name="Kuo A."/>
            <person name="Nagy L.G."/>
            <person name="Floudas D."/>
            <person name="Copeland A."/>
            <person name="Barry K.W."/>
            <person name="Cichocki N."/>
            <person name="Veneault-Fourrey C."/>
            <person name="LaButti K."/>
            <person name="Lindquist E.A."/>
            <person name="Lipzen A."/>
            <person name="Lundell T."/>
            <person name="Morin E."/>
            <person name="Murat C."/>
            <person name="Riley R."/>
            <person name="Ohm R."/>
            <person name="Sun H."/>
            <person name="Tunlid A."/>
            <person name="Henrissat B."/>
            <person name="Grigoriev I.V."/>
            <person name="Hibbett D.S."/>
            <person name="Martin F."/>
        </authorList>
    </citation>
    <scope>NUCLEOTIDE SEQUENCE [LARGE SCALE GENOMIC DNA]</scope>
    <source>
        <strain evidence="3">MUT 4182</strain>
    </source>
</reference>
<dbReference type="AlphaFoldDB" id="A0A0C3Q9B2"/>
<accession>A0A0C3Q9B2</accession>
<dbReference type="HOGENOM" id="CLU_1220463_0_0_1"/>
<evidence type="ECO:0000313" key="2">
    <source>
        <dbReference type="EMBL" id="KIO20494.1"/>
    </source>
</evidence>
<keyword evidence="3" id="KW-1185">Reference proteome</keyword>
<dbReference type="EMBL" id="KN823172">
    <property type="protein sequence ID" value="KIO20494.1"/>
    <property type="molecule type" value="Genomic_DNA"/>
</dbReference>
<dbReference type="InterPro" id="IPR019734">
    <property type="entry name" value="TPR_rpt"/>
</dbReference>
<dbReference type="Pfam" id="PF13424">
    <property type="entry name" value="TPR_12"/>
    <property type="match status" value="1"/>
</dbReference>
<dbReference type="Pfam" id="PF13181">
    <property type="entry name" value="TPR_8"/>
    <property type="match status" value="1"/>
</dbReference>
<evidence type="ECO:0000313" key="3">
    <source>
        <dbReference type="Proteomes" id="UP000054248"/>
    </source>
</evidence>
<name>A0A0C3Q9B2_9AGAM</name>
<proteinExistence type="predicted"/>
<sequence>MEGASAIVICWVPVVGLLSLSKTNFPAGRPFPSVLRAFVGTASNANIDRYGWVRGTSSSLPESSDPDGFGSRRESRWCPNPTFYFYGNSSRAKTLDGLGDVRRSQRKYVEAEESYTQAQEIYVPIGDEHGRANTIQGLGDVYHAQSKYAEANESSTAAQEIYTRIDHDLGRANTLHRLSHLYREQGRKMEAVPFYAQARDLYSQIGHPDDERNAFYWSDTVSDGGNT</sequence>
<reference evidence="2 3" key="1">
    <citation type="submission" date="2014-04" db="EMBL/GenBank/DDBJ databases">
        <authorList>
            <consortium name="DOE Joint Genome Institute"/>
            <person name="Kuo A."/>
            <person name="Girlanda M."/>
            <person name="Perotto S."/>
            <person name="Kohler A."/>
            <person name="Nagy L.G."/>
            <person name="Floudas D."/>
            <person name="Copeland A."/>
            <person name="Barry K.W."/>
            <person name="Cichocki N."/>
            <person name="Veneault-Fourrey C."/>
            <person name="LaButti K."/>
            <person name="Lindquist E.A."/>
            <person name="Lipzen A."/>
            <person name="Lundell T."/>
            <person name="Morin E."/>
            <person name="Murat C."/>
            <person name="Sun H."/>
            <person name="Tunlid A."/>
            <person name="Henrissat B."/>
            <person name="Grigoriev I.V."/>
            <person name="Hibbett D.S."/>
            <person name="Martin F."/>
            <person name="Nordberg H.P."/>
            <person name="Cantor M.N."/>
            <person name="Hua S.X."/>
        </authorList>
    </citation>
    <scope>NUCLEOTIDE SEQUENCE [LARGE SCALE GENOMIC DNA]</scope>
    <source>
        <strain evidence="2 3">MUT 4182</strain>
    </source>
</reference>